<evidence type="ECO:0000256" key="1">
    <source>
        <dbReference type="SAM" id="MobiDB-lite"/>
    </source>
</evidence>
<feature type="compositionally biased region" description="Basic and acidic residues" evidence="1">
    <location>
        <begin position="368"/>
        <end position="384"/>
    </location>
</feature>
<evidence type="ECO:0000313" key="3">
    <source>
        <dbReference type="EMBL" id="TDT33470.1"/>
    </source>
</evidence>
<feature type="region of interest" description="Disordered" evidence="1">
    <location>
        <begin position="30"/>
        <end position="88"/>
    </location>
</feature>
<dbReference type="SUPFAM" id="SSF50952">
    <property type="entry name" value="Soluble quinoprotein glucose dehydrogenase"/>
    <property type="match status" value="1"/>
</dbReference>
<keyword evidence="4" id="KW-1185">Reference proteome</keyword>
<comment type="caution">
    <text evidence="3">The sequence shown here is derived from an EMBL/GenBank/DDBJ whole genome shotgun (WGS) entry which is preliminary data.</text>
</comment>
<accession>A0A4R7J7N9</accession>
<dbReference type="Proteomes" id="UP000295371">
    <property type="component" value="Unassembled WGS sequence"/>
</dbReference>
<proteinExistence type="predicted"/>
<dbReference type="EMBL" id="SOAW01000001">
    <property type="protein sequence ID" value="TDT33470.1"/>
    <property type="molecule type" value="Genomic_DNA"/>
</dbReference>
<dbReference type="InterPro" id="IPR011042">
    <property type="entry name" value="6-blade_b-propeller_TolB-like"/>
</dbReference>
<feature type="domain" description="Glucose/Sorbosone dehydrogenase" evidence="2">
    <location>
        <begin position="80"/>
        <end position="369"/>
    </location>
</feature>
<name>A0A4R7J7N9_9ACTN</name>
<dbReference type="Pfam" id="PF07995">
    <property type="entry name" value="GSDH"/>
    <property type="match status" value="1"/>
</dbReference>
<protein>
    <submittedName>
        <fullName evidence="3">Glucose/arabinose dehydrogenase</fullName>
    </submittedName>
</protein>
<gene>
    <name evidence="3" type="ORF">CLV29_1088</name>
</gene>
<feature type="region of interest" description="Disordered" evidence="1">
    <location>
        <begin position="362"/>
        <end position="384"/>
    </location>
</feature>
<dbReference type="InterPro" id="IPR011041">
    <property type="entry name" value="Quinoprot_gluc/sorb_DH_b-prop"/>
</dbReference>
<evidence type="ECO:0000313" key="4">
    <source>
        <dbReference type="Proteomes" id="UP000295371"/>
    </source>
</evidence>
<reference evidence="3 4" key="1">
    <citation type="submission" date="2019-03" db="EMBL/GenBank/DDBJ databases">
        <title>Genomic Encyclopedia of Archaeal and Bacterial Type Strains, Phase II (KMG-II): from individual species to whole genera.</title>
        <authorList>
            <person name="Goeker M."/>
        </authorList>
    </citation>
    <scope>NUCLEOTIDE SEQUENCE [LARGE SCALE GENOMIC DNA]</scope>
    <source>
        <strain evidence="3 4">DSM 24323</strain>
    </source>
</reference>
<feature type="compositionally biased region" description="Polar residues" evidence="1">
    <location>
        <begin position="72"/>
        <end position="81"/>
    </location>
</feature>
<dbReference type="RefSeq" id="WP_133753980.1">
    <property type="nucleotide sequence ID" value="NZ_CP171129.1"/>
</dbReference>
<dbReference type="PANTHER" id="PTHR19328">
    <property type="entry name" value="HEDGEHOG-INTERACTING PROTEIN"/>
    <property type="match status" value="1"/>
</dbReference>
<dbReference type="OrthoDB" id="9770043at2"/>
<evidence type="ECO:0000259" key="2">
    <source>
        <dbReference type="Pfam" id="PF07995"/>
    </source>
</evidence>
<feature type="compositionally biased region" description="Low complexity" evidence="1">
    <location>
        <begin position="34"/>
        <end position="65"/>
    </location>
</feature>
<dbReference type="InterPro" id="IPR012938">
    <property type="entry name" value="Glc/Sorbosone_DH"/>
</dbReference>
<organism evidence="3 4">
    <name type="scientific">Naumannella halotolerans</name>
    <dbReference type="NCBI Taxonomy" id="993414"/>
    <lineage>
        <taxon>Bacteria</taxon>
        <taxon>Bacillati</taxon>
        <taxon>Actinomycetota</taxon>
        <taxon>Actinomycetes</taxon>
        <taxon>Propionibacteriales</taxon>
        <taxon>Propionibacteriaceae</taxon>
        <taxon>Naumannella</taxon>
    </lineage>
</organism>
<dbReference type="AlphaFoldDB" id="A0A4R7J7N9"/>
<dbReference type="Gene3D" id="2.120.10.30">
    <property type="entry name" value="TolB, C-terminal domain"/>
    <property type="match status" value="1"/>
</dbReference>
<sequence>MALLRGTRLSGLGQRLGVVLAVGALGACSAAGEPDTAPTPQTDDTTSAAPATSAASPTSASPSAEAEPDPQTPTDLTTGLTSPWGITERDGVLVMTERDNGTIISIDGESKTELATVDDVDTSSSEGGLLGVEISPAADALFVYYTAGSDNRVAKYPYSDGEITGDPEVILDQIPAGNTHNGGQLRFGPDGYLYVSTGDGGDTSNAQDTESLGGKILRITADGDPAPDNPFDNEVYSYGHRNVQGLAFDDDGRLFASEFGQDTYDELNLITAGGNYGWPEVEGDGDDDGDYIDPLVTWSTDEASPSGLAYSHGSLWMAGLGGQRLWEIPTDGEEVEDPTAHFTDEYGRLRAVLATEDGILLGTSNTDGRGDPRSGDDRLMEVEL</sequence>
<dbReference type="PROSITE" id="PS51257">
    <property type="entry name" value="PROKAR_LIPOPROTEIN"/>
    <property type="match status" value="1"/>
</dbReference>
<dbReference type="PANTHER" id="PTHR19328:SF13">
    <property type="entry name" value="HIPL1 PROTEIN"/>
    <property type="match status" value="1"/>
</dbReference>